<dbReference type="PANTHER" id="PTHR13774:SF17">
    <property type="entry name" value="PHENAZINE BIOSYNTHESIS-LIKE DOMAIN-CONTAINING PROTEIN"/>
    <property type="match status" value="1"/>
</dbReference>
<evidence type="ECO:0000313" key="4">
    <source>
        <dbReference type="EMBL" id="AUS05713.1"/>
    </source>
</evidence>
<accession>A0A2I7SIH9</accession>
<dbReference type="PANTHER" id="PTHR13774">
    <property type="entry name" value="PHENAZINE BIOSYNTHESIS PROTEIN"/>
    <property type="match status" value="1"/>
</dbReference>
<keyword evidence="2" id="KW-0413">Isomerase</keyword>
<proteinExistence type="inferred from homology"/>
<comment type="similarity">
    <text evidence="1">Belongs to the PhzF family.</text>
</comment>
<keyword evidence="5" id="KW-1185">Reference proteome</keyword>
<evidence type="ECO:0000256" key="3">
    <source>
        <dbReference type="PIRSR" id="PIRSR016184-1"/>
    </source>
</evidence>
<dbReference type="SUPFAM" id="SSF54506">
    <property type="entry name" value="Diaminopimelate epimerase-like"/>
    <property type="match status" value="1"/>
</dbReference>
<dbReference type="Pfam" id="PF02567">
    <property type="entry name" value="PhzC-PhzF"/>
    <property type="match status" value="1"/>
</dbReference>
<reference evidence="5" key="1">
    <citation type="submission" date="2018-01" db="EMBL/GenBank/DDBJ databases">
        <title>Complete genome of Tamlana sp. UJ94.</title>
        <authorList>
            <person name="Jung J."/>
            <person name="Chung D."/>
            <person name="Bae S.S."/>
            <person name="Baek K."/>
        </authorList>
    </citation>
    <scope>NUCLEOTIDE SEQUENCE [LARGE SCALE GENOMIC DNA]</scope>
    <source>
        <strain evidence="5">UJ94</strain>
    </source>
</reference>
<evidence type="ECO:0000256" key="2">
    <source>
        <dbReference type="ARBA" id="ARBA00023235"/>
    </source>
</evidence>
<protein>
    <submittedName>
        <fullName evidence="4">PhzF family phenazine biosynthesis protein</fullName>
    </submittedName>
</protein>
<dbReference type="InterPro" id="IPR003719">
    <property type="entry name" value="Phenazine_PhzF-like"/>
</dbReference>
<sequence length="264" mass="29815">MRLFTVDAFTDTPFCGNPAGVCILERALSNKDYLKIAQEVNLSETAFVVPKGETFLLRWFTPKNEVDLCGHATLATAKILFDKLQMPNKVLEFETKSGILKVEKKDTVLQMNFPLGQLKPLQESDVILEKFLNEKPLSINVDKDWCVLELADEDHVKNFKPDFSLLRSHHKKIVVITAKSKQEHHDFVSRVFGPAIGIDEDPVTGSAHCYLASFWAGKLNKSTLVGYQASKRGGVVHYEITDNQRVLLRGDCVIMSEMLIDWSF</sequence>
<dbReference type="EMBL" id="CP025938">
    <property type="protein sequence ID" value="AUS05713.1"/>
    <property type="molecule type" value="Genomic_DNA"/>
</dbReference>
<dbReference type="PIRSF" id="PIRSF016184">
    <property type="entry name" value="PhzC_PhzF"/>
    <property type="match status" value="1"/>
</dbReference>
<dbReference type="Proteomes" id="UP000236592">
    <property type="component" value="Chromosome"/>
</dbReference>
<dbReference type="AlphaFoldDB" id="A0A2I7SIH9"/>
<gene>
    <name evidence="4" type="ORF">C1A40_09655</name>
</gene>
<dbReference type="NCBIfam" id="TIGR00654">
    <property type="entry name" value="PhzF_family"/>
    <property type="match status" value="1"/>
</dbReference>
<dbReference type="OrthoDB" id="9788221at2"/>
<dbReference type="Gene3D" id="3.10.310.10">
    <property type="entry name" value="Diaminopimelate Epimerase, Chain A, domain 1"/>
    <property type="match status" value="2"/>
</dbReference>
<dbReference type="GO" id="GO:0005737">
    <property type="term" value="C:cytoplasm"/>
    <property type="evidence" value="ECO:0007669"/>
    <property type="project" value="TreeGrafter"/>
</dbReference>
<feature type="active site" evidence="3">
    <location>
        <position position="44"/>
    </location>
</feature>
<dbReference type="KEGG" id="taj:C1A40_09655"/>
<evidence type="ECO:0000256" key="1">
    <source>
        <dbReference type="ARBA" id="ARBA00008270"/>
    </source>
</evidence>
<evidence type="ECO:0000313" key="5">
    <source>
        <dbReference type="Proteomes" id="UP000236592"/>
    </source>
</evidence>
<name>A0A2I7SIH9_9FLAO</name>
<dbReference type="GO" id="GO:0016853">
    <property type="term" value="F:isomerase activity"/>
    <property type="evidence" value="ECO:0007669"/>
    <property type="project" value="UniProtKB-KW"/>
</dbReference>
<organism evidence="4 5">
    <name type="scientific">Pseudotamlana carrageenivorans</name>
    <dbReference type="NCBI Taxonomy" id="2069432"/>
    <lineage>
        <taxon>Bacteria</taxon>
        <taxon>Pseudomonadati</taxon>
        <taxon>Bacteroidota</taxon>
        <taxon>Flavobacteriia</taxon>
        <taxon>Flavobacteriales</taxon>
        <taxon>Flavobacteriaceae</taxon>
        <taxon>Pseudotamlana</taxon>
    </lineage>
</organism>
<dbReference type="RefSeq" id="WP_102995721.1">
    <property type="nucleotide sequence ID" value="NZ_CP025938.1"/>
</dbReference>